<dbReference type="AlphaFoldDB" id="A0A2I0UT78"/>
<dbReference type="PANTHER" id="PTHR33332">
    <property type="entry name" value="REVERSE TRANSCRIPTASE DOMAIN-CONTAINING PROTEIN"/>
    <property type="match status" value="1"/>
</dbReference>
<dbReference type="OrthoDB" id="21144at2759"/>
<reference evidence="2" key="2">
    <citation type="submission" date="2017-12" db="EMBL/GenBank/DDBJ databases">
        <title>Genome sequence of the Bar-tailed Godwit (Limosa lapponica baueri).</title>
        <authorList>
            <person name="Lima N.C.B."/>
            <person name="Parody-Merino A.M."/>
            <person name="Battley P.F."/>
            <person name="Fidler A.E."/>
            <person name="Prosdocimi F."/>
        </authorList>
    </citation>
    <scope>NUCLEOTIDE SEQUENCE [LARGE SCALE GENOMIC DNA]</scope>
</reference>
<dbReference type="GO" id="GO:0003964">
    <property type="term" value="F:RNA-directed DNA polymerase activity"/>
    <property type="evidence" value="ECO:0007669"/>
    <property type="project" value="UniProtKB-KW"/>
</dbReference>
<dbReference type="Proteomes" id="UP000233556">
    <property type="component" value="Unassembled WGS sequence"/>
</dbReference>
<protein>
    <submittedName>
        <fullName evidence="1">Rna-directed dna polymerase from mobile element jockey-like</fullName>
    </submittedName>
</protein>
<evidence type="ECO:0000313" key="2">
    <source>
        <dbReference type="Proteomes" id="UP000233556"/>
    </source>
</evidence>
<keyword evidence="1" id="KW-0808">Transferase</keyword>
<gene>
    <name evidence="1" type="ORF">llap_414</name>
</gene>
<keyword evidence="1" id="KW-0548">Nucleotidyltransferase</keyword>
<sequence>MFSLEKRRLRRDFIALYNYLKGGCREMGVGLFSQVNNDRTKGNGLKLRQGRFRLDIRKNYFTERVVRHWNSLLREVVESPPLEGSILGPVLFNIFINDLDEGTECILSKFTDDTKLGGLADTPEDCAAIQRDLDRLESWAEKTLMRFNKGKCRILHLGRKNAKHQYRLGMDLLESTSEEKNLRSWWIVNYP</sequence>
<keyword evidence="2" id="KW-1185">Reference proteome</keyword>
<evidence type="ECO:0000313" key="1">
    <source>
        <dbReference type="EMBL" id="PKU49229.1"/>
    </source>
</evidence>
<keyword evidence="1" id="KW-0695">RNA-directed DNA polymerase</keyword>
<proteinExistence type="predicted"/>
<accession>A0A2I0UT78</accession>
<reference evidence="2" key="1">
    <citation type="submission" date="2017-11" db="EMBL/GenBank/DDBJ databases">
        <authorList>
            <person name="Lima N.C."/>
            <person name="Parody-Merino A.M."/>
            <person name="Battley P.F."/>
            <person name="Fidler A.E."/>
            <person name="Prosdocimi F."/>
        </authorList>
    </citation>
    <scope>NUCLEOTIDE SEQUENCE [LARGE SCALE GENOMIC DNA]</scope>
</reference>
<dbReference type="EMBL" id="KZ505640">
    <property type="protein sequence ID" value="PKU49229.1"/>
    <property type="molecule type" value="Genomic_DNA"/>
</dbReference>
<organism evidence="1 2">
    <name type="scientific">Limosa lapponica baueri</name>
    <dbReference type="NCBI Taxonomy" id="1758121"/>
    <lineage>
        <taxon>Eukaryota</taxon>
        <taxon>Metazoa</taxon>
        <taxon>Chordata</taxon>
        <taxon>Craniata</taxon>
        <taxon>Vertebrata</taxon>
        <taxon>Euteleostomi</taxon>
        <taxon>Archelosauria</taxon>
        <taxon>Archosauria</taxon>
        <taxon>Dinosauria</taxon>
        <taxon>Saurischia</taxon>
        <taxon>Theropoda</taxon>
        <taxon>Coelurosauria</taxon>
        <taxon>Aves</taxon>
        <taxon>Neognathae</taxon>
        <taxon>Neoaves</taxon>
        <taxon>Charadriiformes</taxon>
        <taxon>Scolopacidae</taxon>
        <taxon>Limosa</taxon>
    </lineage>
</organism>
<name>A0A2I0UT78_LIMLA</name>